<comment type="caution">
    <text evidence="4">The sequence shown here is derived from an EMBL/GenBank/DDBJ whole genome shotgun (WGS) entry which is preliminary data.</text>
</comment>
<dbReference type="EMBL" id="JAMLDX010000003">
    <property type="protein sequence ID" value="MCP3729930.1"/>
    <property type="molecule type" value="Genomic_DNA"/>
</dbReference>
<dbReference type="PANTHER" id="PTHR48081:SF6">
    <property type="entry name" value="PEPTIDASE S9 PROLYL OLIGOPEPTIDASE CATALYTIC DOMAIN-CONTAINING PROTEIN"/>
    <property type="match status" value="1"/>
</dbReference>
<evidence type="ECO:0000256" key="1">
    <source>
        <dbReference type="ARBA" id="ARBA00022801"/>
    </source>
</evidence>
<organism evidence="4 5">
    <name type="scientific">Sphingomonas tagetis</name>
    <dbReference type="NCBI Taxonomy" id="2949092"/>
    <lineage>
        <taxon>Bacteria</taxon>
        <taxon>Pseudomonadati</taxon>
        <taxon>Pseudomonadota</taxon>
        <taxon>Alphaproteobacteria</taxon>
        <taxon>Sphingomonadales</taxon>
        <taxon>Sphingomonadaceae</taxon>
        <taxon>Sphingomonas</taxon>
    </lineage>
</organism>
<feature type="signal peptide" evidence="2">
    <location>
        <begin position="1"/>
        <end position="23"/>
    </location>
</feature>
<dbReference type="SUPFAM" id="SSF53474">
    <property type="entry name" value="alpha/beta-Hydrolases"/>
    <property type="match status" value="1"/>
</dbReference>
<feature type="chain" id="PRO_5040922960" evidence="2">
    <location>
        <begin position="24"/>
        <end position="314"/>
    </location>
</feature>
<name>A0A9X2HQ44_9SPHN</name>
<protein>
    <submittedName>
        <fullName evidence="4">Alpha/beta hydrolase</fullName>
    </submittedName>
</protein>
<gene>
    <name evidence="4" type="ORF">M9978_05755</name>
</gene>
<dbReference type="InterPro" id="IPR029058">
    <property type="entry name" value="AB_hydrolase_fold"/>
</dbReference>
<keyword evidence="5" id="KW-1185">Reference proteome</keyword>
<dbReference type="Proteomes" id="UP001139451">
    <property type="component" value="Unassembled WGS sequence"/>
</dbReference>
<feature type="domain" description="BD-FAE-like" evidence="3">
    <location>
        <begin position="83"/>
        <end position="270"/>
    </location>
</feature>
<evidence type="ECO:0000259" key="3">
    <source>
        <dbReference type="Pfam" id="PF20434"/>
    </source>
</evidence>
<dbReference type="Gene3D" id="3.40.50.1820">
    <property type="entry name" value="alpha/beta hydrolase"/>
    <property type="match status" value="1"/>
</dbReference>
<dbReference type="InterPro" id="IPR049492">
    <property type="entry name" value="BD-FAE-like_dom"/>
</dbReference>
<accession>A0A9X2HQ44</accession>
<proteinExistence type="predicted"/>
<keyword evidence="1 4" id="KW-0378">Hydrolase</keyword>
<evidence type="ECO:0000313" key="4">
    <source>
        <dbReference type="EMBL" id="MCP3729930.1"/>
    </source>
</evidence>
<dbReference type="PANTHER" id="PTHR48081">
    <property type="entry name" value="AB HYDROLASE SUPERFAMILY PROTEIN C4A8.06C"/>
    <property type="match status" value="1"/>
</dbReference>
<reference evidence="4" key="1">
    <citation type="submission" date="2022-05" db="EMBL/GenBank/DDBJ databases">
        <title>Sphingomonas sp. strain MG17 Genome sequencing and assembly.</title>
        <authorList>
            <person name="Kim I."/>
        </authorList>
    </citation>
    <scope>NUCLEOTIDE SEQUENCE</scope>
    <source>
        <strain evidence="4">MG17</strain>
    </source>
</reference>
<dbReference type="GO" id="GO:0016787">
    <property type="term" value="F:hydrolase activity"/>
    <property type="evidence" value="ECO:0007669"/>
    <property type="project" value="UniProtKB-KW"/>
</dbReference>
<evidence type="ECO:0000256" key="2">
    <source>
        <dbReference type="SAM" id="SignalP"/>
    </source>
</evidence>
<evidence type="ECO:0000313" key="5">
    <source>
        <dbReference type="Proteomes" id="UP001139451"/>
    </source>
</evidence>
<dbReference type="InterPro" id="IPR050300">
    <property type="entry name" value="GDXG_lipolytic_enzyme"/>
</dbReference>
<dbReference type="AlphaFoldDB" id="A0A9X2HQ44"/>
<keyword evidence="2" id="KW-0732">Signal</keyword>
<sequence length="314" mass="33665">MTRMTRRTVIAAGAAAAAAPLRAQGSAIERLPIWPALPPGGERIRVRDEFVKRSPDGPPDDIAWPHVATPMLNVVPPGQSNGGAILLIPGGGYARVAVGRTGSPQAWAFAARGFTVFELLYRLPRDGWAAGPDVSLQDAQRAMRLIRAGAAKWRIAPERVAAIGFSAGGHLTARLASRHSQRTYEPVDDADRQTPRPTVAGLFFPVITMTEPSAHAHSKRELLGGDVTPARVARFSAERDLPSDMPPTLVAHAADDPVVSAANSLIMFAALQAAKIPSELHIFEKGGHSLPLEEAGKDHPWPGLFERFARRHGM</sequence>
<dbReference type="Pfam" id="PF20434">
    <property type="entry name" value="BD-FAE"/>
    <property type="match status" value="1"/>
</dbReference>